<proteinExistence type="predicted"/>
<sequence>MSRFLTDHCRPQGTLRISFVMLIMENSHFDKGSIQRLWKMQLCGWSRTWGLDTCVYADKSEPLDKGQTRSLEWKLEL</sequence>
<organism evidence="1 2">
    <name type="scientific">Pseudomonas frederiksbergensis</name>
    <dbReference type="NCBI Taxonomy" id="104087"/>
    <lineage>
        <taxon>Bacteria</taxon>
        <taxon>Pseudomonadati</taxon>
        <taxon>Pseudomonadota</taxon>
        <taxon>Gammaproteobacteria</taxon>
        <taxon>Pseudomonadales</taxon>
        <taxon>Pseudomonadaceae</taxon>
        <taxon>Pseudomonas</taxon>
    </lineage>
</organism>
<accession>A0A1J0EUA7</accession>
<keyword evidence="1" id="KW-0614">Plasmid</keyword>
<dbReference type="EMBL" id="CP017887">
    <property type="protein sequence ID" value="APC19487.1"/>
    <property type="molecule type" value="Genomic_DNA"/>
</dbReference>
<geneLocation type="plasmid" evidence="1">
    <name>unnamed1</name>
</geneLocation>
<protein>
    <submittedName>
        <fullName evidence="1">Uncharacterized protein</fullName>
    </submittedName>
</protein>
<evidence type="ECO:0000313" key="1">
    <source>
        <dbReference type="EMBL" id="APC19487.1"/>
    </source>
</evidence>
<evidence type="ECO:0000313" key="2">
    <source>
        <dbReference type="Proteomes" id="UP000182567"/>
    </source>
</evidence>
<gene>
    <name evidence="1" type="ORF">BLL42_27520</name>
</gene>
<dbReference type="AlphaFoldDB" id="A0A1J0EUA7"/>
<dbReference type="Proteomes" id="UP000182567">
    <property type="component" value="Plasmid unnamed1"/>
</dbReference>
<name>A0A1J0EUA7_9PSED</name>
<reference evidence="2" key="1">
    <citation type="submission" date="2016-10" db="EMBL/GenBank/DDBJ databases">
        <title>Pseudomonas frederiksbergensis ERGS4:02 complete genome.</title>
        <authorList>
            <person name="Kumar R."/>
            <person name="Acharya V."/>
            <person name="Singh D."/>
        </authorList>
    </citation>
    <scope>NUCLEOTIDE SEQUENCE [LARGE SCALE GENOMIC DNA]</scope>
    <source>
        <strain evidence="2">ERGS4:02</strain>
        <plasmid evidence="2">Plasmid unnamed1</plasmid>
    </source>
</reference>